<evidence type="ECO:0000313" key="4">
    <source>
        <dbReference type="Proteomes" id="UP000562352"/>
    </source>
</evidence>
<feature type="compositionally biased region" description="Basic and acidic residues" evidence="1">
    <location>
        <begin position="7"/>
        <end position="16"/>
    </location>
</feature>
<dbReference type="Pfam" id="PF00561">
    <property type="entry name" value="Abhydrolase_1"/>
    <property type="match status" value="1"/>
</dbReference>
<dbReference type="InterPro" id="IPR029058">
    <property type="entry name" value="AB_hydrolase_fold"/>
</dbReference>
<dbReference type="EMBL" id="JACHJJ010000018">
    <property type="protein sequence ID" value="MBB5965600.1"/>
    <property type="molecule type" value="Genomic_DNA"/>
</dbReference>
<feature type="compositionally biased region" description="Gly residues" evidence="1">
    <location>
        <begin position="19"/>
        <end position="34"/>
    </location>
</feature>
<comment type="caution">
    <text evidence="3">The sequence shown here is derived from an EMBL/GenBank/DDBJ whole genome shotgun (WGS) entry which is preliminary data.</text>
</comment>
<name>A0A841D6T1_PLAVE</name>
<dbReference type="SUPFAM" id="SSF53474">
    <property type="entry name" value="alpha/beta-Hydrolases"/>
    <property type="match status" value="1"/>
</dbReference>
<dbReference type="Proteomes" id="UP000562352">
    <property type="component" value="Unassembled WGS sequence"/>
</dbReference>
<gene>
    <name evidence="3" type="ORF">FHS22_004890</name>
</gene>
<feature type="domain" description="AB hydrolase-1" evidence="2">
    <location>
        <begin position="37"/>
        <end position="135"/>
    </location>
</feature>
<dbReference type="AlphaFoldDB" id="A0A841D6T1"/>
<dbReference type="RefSeq" id="WP_184945127.1">
    <property type="nucleotide sequence ID" value="NZ_BAAAWZ010000001.1"/>
</dbReference>
<evidence type="ECO:0000313" key="3">
    <source>
        <dbReference type="EMBL" id="MBB5965600.1"/>
    </source>
</evidence>
<dbReference type="PANTHER" id="PTHR43798">
    <property type="entry name" value="MONOACYLGLYCEROL LIPASE"/>
    <property type="match status" value="1"/>
</dbReference>
<evidence type="ECO:0000259" key="2">
    <source>
        <dbReference type="Pfam" id="PF00561"/>
    </source>
</evidence>
<dbReference type="GO" id="GO:0016020">
    <property type="term" value="C:membrane"/>
    <property type="evidence" value="ECO:0007669"/>
    <property type="project" value="TreeGrafter"/>
</dbReference>
<accession>A0A841D6T1</accession>
<organism evidence="3 4">
    <name type="scientific">Planomonospora venezuelensis</name>
    <dbReference type="NCBI Taxonomy" id="1999"/>
    <lineage>
        <taxon>Bacteria</taxon>
        <taxon>Bacillati</taxon>
        <taxon>Actinomycetota</taxon>
        <taxon>Actinomycetes</taxon>
        <taxon>Streptosporangiales</taxon>
        <taxon>Streptosporangiaceae</taxon>
        <taxon>Planomonospora</taxon>
    </lineage>
</organism>
<dbReference type="PANTHER" id="PTHR43798:SF33">
    <property type="entry name" value="HYDROLASE, PUTATIVE (AFU_ORTHOLOGUE AFUA_2G14860)-RELATED"/>
    <property type="match status" value="1"/>
</dbReference>
<reference evidence="3 4" key="1">
    <citation type="submission" date="2020-08" db="EMBL/GenBank/DDBJ databases">
        <title>Genomic Encyclopedia of Type Strains, Phase III (KMG-III): the genomes of soil and plant-associated and newly described type strains.</title>
        <authorList>
            <person name="Whitman W."/>
        </authorList>
    </citation>
    <scope>NUCLEOTIDE SEQUENCE [LARGE SCALE GENOMIC DNA]</scope>
    <source>
        <strain evidence="3 4">CECT 3303</strain>
    </source>
</reference>
<evidence type="ECO:0000256" key="1">
    <source>
        <dbReference type="SAM" id="MobiDB-lite"/>
    </source>
</evidence>
<feature type="region of interest" description="Disordered" evidence="1">
    <location>
        <begin position="1"/>
        <end position="36"/>
    </location>
</feature>
<dbReference type="InterPro" id="IPR000073">
    <property type="entry name" value="AB_hydrolase_1"/>
</dbReference>
<dbReference type="PRINTS" id="PR00111">
    <property type="entry name" value="ABHYDROLASE"/>
</dbReference>
<dbReference type="Gene3D" id="3.40.50.1820">
    <property type="entry name" value="alpha/beta hydrolase"/>
    <property type="match status" value="1"/>
</dbReference>
<protein>
    <submittedName>
        <fullName evidence="3">Pimeloyl-ACP methyl ester carboxylesterase</fullName>
    </submittedName>
</protein>
<keyword evidence="4" id="KW-1185">Reference proteome</keyword>
<sequence length="279" mass="30167">MAFTDLGDVRLFHTDDGPGDGGPGDGHPGDGGPGETALLLVHGLGSDSHEWVQHIPALARHHRVIAADMRGHGYSSAPETGNTPRAMAGDLARLCAELGIGSCVAVGHSMGAQIVSHLAVEHPSLVDALVAVDPGYGFAGPVADAFPSMIERMREDPLAVSLANDRWTSNRATPEWLREWHRRRVLGTPPHVLLQAFEAMFGGPDALGVRHNSDAYLSRRECPVLTFWFDPAQAAWEAGLLKDPRSKVVVWEGSSHRLHEERPAEFLLVVTNWLRSLSS</sequence>
<dbReference type="GO" id="GO:0003824">
    <property type="term" value="F:catalytic activity"/>
    <property type="evidence" value="ECO:0007669"/>
    <property type="project" value="UniProtKB-ARBA"/>
</dbReference>
<dbReference type="InterPro" id="IPR050266">
    <property type="entry name" value="AB_hydrolase_sf"/>
</dbReference>
<proteinExistence type="predicted"/>